<sequence>MHTDGIKMMKLVIMTLALLLFSTDVSAVEVLSTPISPHLTLPTSPSCTPCPPPVTCPTPPPPAPPALPLLGVLSVTEDRSTCMGVVYLELGHSKRPLCRDSAIPSITLTKLCTQIGCGALKTRETQRAGQAFNVHGDGSVENSTCPHLRIQCKGRSDSRELRGHKVAVGLLCVLLIILLLVKVGPRMYSTISARLTGRRGREWIGPTQSQSVSFHRAQAGLNSNTGKRTSYPGLERLAVNSSRQPSSNRNSDCDSYN</sequence>
<feature type="signal peptide" evidence="3">
    <location>
        <begin position="1"/>
        <end position="27"/>
    </location>
</feature>
<keyword evidence="6" id="KW-1185">Reference proteome</keyword>
<dbReference type="Proteomes" id="UP001046870">
    <property type="component" value="Chromosome 17"/>
</dbReference>
<feature type="chain" id="PRO_5039730434" description="SRCR domain-containing protein" evidence="3">
    <location>
        <begin position="28"/>
        <end position="257"/>
    </location>
</feature>
<dbReference type="GO" id="GO:0005886">
    <property type="term" value="C:plasma membrane"/>
    <property type="evidence" value="ECO:0007669"/>
    <property type="project" value="TreeGrafter"/>
</dbReference>
<organism evidence="5 6">
    <name type="scientific">Megalops atlanticus</name>
    <name type="common">Tarpon</name>
    <name type="synonym">Clupea gigantea</name>
    <dbReference type="NCBI Taxonomy" id="7932"/>
    <lineage>
        <taxon>Eukaryota</taxon>
        <taxon>Metazoa</taxon>
        <taxon>Chordata</taxon>
        <taxon>Craniata</taxon>
        <taxon>Vertebrata</taxon>
        <taxon>Euteleostomi</taxon>
        <taxon>Actinopterygii</taxon>
        <taxon>Neopterygii</taxon>
        <taxon>Teleostei</taxon>
        <taxon>Elopiformes</taxon>
        <taxon>Megalopidae</taxon>
        <taxon>Megalops</taxon>
    </lineage>
</organism>
<dbReference type="PANTHER" id="PTHR47309:SF1">
    <property type="entry name" value="T-CELL SURFACE GLYCOPROTEIN CD5"/>
    <property type="match status" value="1"/>
</dbReference>
<feature type="domain" description="SRCR" evidence="4">
    <location>
        <begin position="73"/>
        <end position="173"/>
    </location>
</feature>
<protein>
    <recommendedName>
        <fullName evidence="4">SRCR domain-containing protein</fullName>
    </recommendedName>
</protein>
<reference evidence="5" key="1">
    <citation type="submission" date="2021-01" db="EMBL/GenBank/DDBJ databases">
        <authorList>
            <person name="Zahm M."/>
            <person name="Roques C."/>
            <person name="Cabau C."/>
            <person name="Klopp C."/>
            <person name="Donnadieu C."/>
            <person name="Jouanno E."/>
            <person name="Lampietro C."/>
            <person name="Louis A."/>
            <person name="Herpin A."/>
            <person name="Echchiki A."/>
            <person name="Berthelot C."/>
            <person name="Parey E."/>
            <person name="Roest-Crollius H."/>
            <person name="Braasch I."/>
            <person name="Postlethwait J."/>
            <person name="Bobe J."/>
            <person name="Montfort J."/>
            <person name="Bouchez O."/>
            <person name="Begum T."/>
            <person name="Mejri S."/>
            <person name="Adams A."/>
            <person name="Chen W.-J."/>
            <person name="Guiguen Y."/>
        </authorList>
    </citation>
    <scope>NUCLEOTIDE SEQUENCE</scope>
    <source>
        <strain evidence="5">YG-15Mar2019-1</strain>
        <tissue evidence="5">Brain</tissue>
    </source>
</reference>
<keyword evidence="2" id="KW-1133">Transmembrane helix</keyword>
<accession>A0A9D3PJR1</accession>
<gene>
    <name evidence="5" type="ORF">MATL_G00198270</name>
</gene>
<feature type="transmembrane region" description="Helical" evidence="2">
    <location>
        <begin position="166"/>
        <end position="184"/>
    </location>
</feature>
<dbReference type="GO" id="GO:0031295">
    <property type="term" value="P:T cell costimulation"/>
    <property type="evidence" value="ECO:0007669"/>
    <property type="project" value="TreeGrafter"/>
</dbReference>
<keyword evidence="3" id="KW-0732">Signal</keyword>
<keyword evidence="2" id="KW-0812">Transmembrane</keyword>
<evidence type="ECO:0000313" key="5">
    <source>
        <dbReference type="EMBL" id="KAG7462042.1"/>
    </source>
</evidence>
<evidence type="ECO:0000313" key="6">
    <source>
        <dbReference type="Proteomes" id="UP001046870"/>
    </source>
</evidence>
<comment type="caution">
    <text evidence="5">The sequence shown here is derived from an EMBL/GenBank/DDBJ whole genome shotgun (WGS) entry which is preliminary data.</text>
</comment>
<dbReference type="EMBL" id="JAFDVH010000017">
    <property type="protein sequence ID" value="KAG7462042.1"/>
    <property type="molecule type" value="Genomic_DNA"/>
</dbReference>
<dbReference type="PANTHER" id="PTHR47309">
    <property type="entry name" value="T-CELL SURFACE GLYCOPROTEIN CD5"/>
    <property type="match status" value="1"/>
</dbReference>
<dbReference type="InterPro" id="IPR003566">
    <property type="entry name" value="Tcell_CD5"/>
</dbReference>
<evidence type="ECO:0000256" key="2">
    <source>
        <dbReference type="SAM" id="Phobius"/>
    </source>
</evidence>
<evidence type="ECO:0000256" key="1">
    <source>
        <dbReference type="PROSITE-ProRule" id="PRU00196"/>
    </source>
</evidence>
<dbReference type="OrthoDB" id="544868at2759"/>
<proteinExistence type="predicted"/>
<evidence type="ECO:0000259" key="4">
    <source>
        <dbReference type="PROSITE" id="PS50287"/>
    </source>
</evidence>
<keyword evidence="2" id="KW-0472">Membrane</keyword>
<dbReference type="AlphaFoldDB" id="A0A9D3PJR1"/>
<comment type="caution">
    <text evidence="1">Lacks conserved residue(s) required for the propagation of feature annotation.</text>
</comment>
<name>A0A9D3PJR1_MEGAT</name>
<dbReference type="InterPro" id="IPR001190">
    <property type="entry name" value="SRCR"/>
</dbReference>
<evidence type="ECO:0000256" key="3">
    <source>
        <dbReference type="SAM" id="SignalP"/>
    </source>
</evidence>
<dbReference type="PROSITE" id="PS50287">
    <property type="entry name" value="SRCR_2"/>
    <property type="match status" value="1"/>
</dbReference>